<feature type="region of interest" description="Disordered" evidence="1">
    <location>
        <begin position="141"/>
        <end position="161"/>
    </location>
</feature>
<evidence type="ECO:0000313" key="3">
    <source>
        <dbReference type="Proteomes" id="UP000011115"/>
    </source>
</evidence>
<dbReference type="EnsemblPlants" id="PGSC0003DMT400092663">
    <property type="protein sequence ID" value="PGSC0003DMT400092663"/>
    <property type="gene ID" value="PGSC0003DMG400042234"/>
</dbReference>
<dbReference type="AlphaFoldDB" id="M1DQA1"/>
<feature type="compositionally biased region" description="Polar residues" evidence="1">
    <location>
        <begin position="87"/>
        <end position="96"/>
    </location>
</feature>
<sequence>MVGDPNLNRHLDLTLTEGPVKLSAIAERVSVDYQQLISSAFVKCISNFSLRFADMTKSKSKAAERITPSQEKSKGIAIKEDEVTSKGTTSKLSITTGKGKGKRPTSARKTITLDPNIPSWARGFCRAVHVFLADSLSTDLGESSTVVPPEEKSQRPCTSTNTKKEINRLRSNNDKLTNVLSPEGKDQIYDEIEQSACRRAVPRSYTISPNDSECEDAEGKS</sequence>
<accession>M1DQA1</accession>
<protein>
    <submittedName>
        <fullName evidence="2">Uncharacterized protein</fullName>
    </submittedName>
</protein>
<keyword evidence="3" id="KW-1185">Reference proteome</keyword>
<dbReference type="HOGENOM" id="CLU_1252520_0_0_1"/>
<dbReference type="Proteomes" id="UP000011115">
    <property type="component" value="Unassembled WGS sequence"/>
</dbReference>
<dbReference type="InParanoid" id="M1DQA1"/>
<reference evidence="2" key="2">
    <citation type="submission" date="2015-06" db="UniProtKB">
        <authorList>
            <consortium name="EnsemblPlants"/>
        </authorList>
    </citation>
    <scope>IDENTIFICATION</scope>
    <source>
        <strain evidence="2">DM1-3 516 R44</strain>
    </source>
</reference>
<evidence type="ECO:0000313" key="2">
    <source>
        <dbReference type="EnsemblPlants" id="PGSC0003DMT400092663"/>
    </source>
</evidence>
<reference evidence="3" key="1">
    <citation type="journal article" date="2011" name="Nature">
        <title>Genome sequence and analysis of the tuber crop potato.</title>
        <authorList>
            <consortium name="The Potato Genome Sequencing Consortium"/>
        </authorList>
    </citation>
    <scope>NUCLEOTIDE SEQUENCE [LARGE SCALE GENOMIC DNA]</scope>
    <source>
        <strain evidence="3">cv. DM1-3 516 R44</strain>
    </source>
</reference>
<evidence type="ECO:0000256" key="1">
    <source>
        <dbReference type="SAM" id="MobiDB-lite"/>
    </source>
</evidence>
<proteinExistence type="predicted"/>
<organism evidence="2 3">
    <name type="scientific">Solanum tuberosum</name>
    <name type="common">Potato</name>
    <dbReference type="NCBI Taxonomy" id="4113"/>
    <lineage>
        <taxon>Eukaryota</taxon>
        <taxon>Viridiplantae</taxon>
        <taxon>Streptophyta</taxon>
        <taxon>Embryophyta</taxon>
        <taxon>Tracheophyta</taxon>
        <taxon>Spermatophyta</taxon>
        <taxon>Magnoliopsida</taxon>
        <taxon>eudicotyledons</taxon>
        <taxon>Gunneridae</taxon>
        <taxon>Pentapetalae</taxon>
        <taxon>asterids</taxon>
        <taxon>lamiids</taxon>
        <taxon>Solanales</taxon>
        <taxon>Solanaceae</taxon>
        <taxon>Solanoideae</taxon>
        <taxon>Solaneae</taxon>
        <taxon>Solanum</taxon>
    </lineage>
</organism>
<feature type="region of interest" description="Disordered" evidence="1">
    <location>
        <begin position="87"/>
        <end position="107"/>
    </location>
</feature>
<dbReference type="PaxDb" id="4113-PGSC0003DMT400092663"/>
<dbReference type="Gramene" id="PGSC0003DMT400092663">
    <property type="protein sequence ID" value="PGSC0003DMT400092663"/>
    <property type="gene ID" value="PGSC0003DMG400042234"/>
</dbReference>
<name>M1DQA1_SOLTU</name>